<reference evidence="1 2" key="1">
    <citation type="journal article" date="2014" name="PLoS ONE">
        <title>Rumen cellulosomics: divergent fiber-degrading strategies revealed by comparative genome-wide analysis of six ruminococcal strains.</title>
        <authorList>
            <person name="Dassa B."/>
            <person name="Borovok I."/>
            <person name="Ruimy-Israeli V."/>
            <person name="Lamed R."/>
            <person name="Flint H.J."/>
            <person name="Duncan S.H."/>
            <person name="Henrissat B."/>
            <person name="Coutinho P."/>
            <person name="Morrison M."/>
            <person name="Mosoni P."/>
            <person name="Yeoman C.J."/>
            <person name="White B.A."/>
            <person name="Bayer E.A."/>
        </authorList>
    </citation>
    <scope>NUCLEOTIDE SEQUENCE [LARGE SCALE GENOMIC DNA]</scope>
    <source>
        <strain evidence="1 2">007c</strain>
    </source>
</reference>
<dbReference type="OrthoDB" id="9922819at2"/>
<organism evidence="1 2">
    <name type="scientific">Ruminococcus flavefaciens 007c</name>
    <dbReference type="NCBI Taxonomy" id="1341157"/>
    <lineage>
        <taxon>Bacteria</taxon>
        <taxon>Bacillati</taxon>
        <taxon>Bacillota</taxon>
        <taxon>Clostridia</taxon>
        <taxon>Eubacteriales</taxon>
        <taxon>Oscillospiraceae</taxon>
        <taxon>Ruminococcus</taxon>
    </lineage>
</organism>
<keyword evidence="2" id="KW-1185">Reference proteome</keyword>
<evidence type="ECO:0000313" key="1">
    <source>
        <dbReference type="EMBL" id="EWM52737.1"/>
    </source>
</evidence>
<protein>
    <submittedName>
        <fullName evidence="1">Uncharacterized protein</fullName>
    </submittedName>
</protein>
<accession>W7UWK7</accession>
<dbReference type="AlphaFoldDB" id="W7UWK7"/>
<dbReference type="Proteomes" id="UP000019365">
    <property type="component" value="Unassembled WGS sequence"/>
</dbReference>
<dbReference type="RefSeq" id="WP_037299831.1">
    <property type="nucleotide sequence ID" value="NZ_ATAX01000028.1"/>
</dbReference>
<proteinExistence type="predicted"/>
<comment type="caution">
    <text evidence="1">The sequence shown here is derived from an EMBL/GenBank/DDBJ whole genome shotgun (WGS) entry which is preliminary data.</text>
</comment>
<dbReference type="EMBL" id="ATAX01000028">
    <property type="protein sequence ID" value="EWM52737.1"/>
    <property type="molecule type" value="Genomic_DNA"/>
</dbReference>
<evidence type="ECO:0000313" key="2">
    <source>
        <dbReference type="Proteomes" id="UP000019365"/>
    </source>
</evidence>
<name>W7UWK7_RUMFL</name>
<dbReference type="PATRIC" id="fig|1341157.4.peg.2190"/>
<gene>
    <name evidence="1" type="ORF">RF007C_13975</name>
</gene>
<sequence length="150" mass="16493">MKKIAAALCALVLLGTGVFTGFRARGKRINGNRYGSMAVVNGELYYYANNNVYRYSSGRSSKVEKADSCYFTVSTAGGDVKINYTDENSGEVTDNPYKDILTPGAQYSVVYDDKYVYARYPEGDARIDVYMINSPSADSGSLKKTDTITF</sequence>